<keyword evidence="6" id="KW-1185">Reference proteome</keyword>
<dbReference type="PANTHER" id="PTHR43132">
    <property type="entry name" value="ARSENICAL RESISTANCE OPERON REPRESSOR ARSR-RELATED"/>
    <property type="match status" value="1"/>
</dbReference>
<keyword evidence="3" id="KW-0804">Transcription</keyword>
<proteinExistence type="predicted"/>
<accession>A0A1C5GR18</accession>
<organism evidence="5 6">
    <name type="scientific">Micromonospora siamensis</name>
    <dbReference type="NCBI Taxonomy" id="299152"/>
    <lineage>
        <taxon>Bacteria</taxon>
        <taxon>Bacillati</taxon>
        <taxon>Actinomycetota</taxon>
        <taxon>Actinomycetes</taxon>
        <taxon>Micromonosporales</taxon>
        <taxon>Micromonosporaceae</taxon>
        <taxon>Micromonospora</taxon>
    </lineage>
</organism>
<dbReference type="GO" id="GO:0003677">
    <property type="term" value="F:DNA binding"/>
    <property type="evidence" value="ECO:0007669"/>
    <property type="project" value="UniProtKB-KW"/>
</dbReference>
<feature type="domain" description="HTH arsR-type" evidence="4">
    <location>
        <begin position="242"/>
        <end position="329"/>
    </location>
</feature>
<dbReference type="InterPro" id="IPR011991">
    <property type="entry name" value="ArsR-like_HTH"/>
</dbReference>
<evidence type="ECO:0000259" key="4">
    <source>
        <dbReference type="PROSITE" id="PS50987"/>
    </source>
</evidence>
<dbReference type="InterPro" id="IPR012318">
    <property type="entry name" value="HTH_CRP"/>
</dbReference>
<dbReference type="PANTHER" id="PTHR43132:SF6">
    <property type="entry name" value="HTH-TYPE TRANSCRIPTIONAL REPRESSOR CZRA"/>
    <property type="match status" value="1"/>
</dbReference>
<dbReference type="SMART" id="SM00418">
    <property type="entry name" value="HTH_ARSR"/>
    <property type="match status" value="1"/>
</dbReference>
<dbReference type="GO" id="GO:0003700">
    <property type="term" value="F:DNA-binding transcription factor activity"/>
    <property type="evidence" value="ECO:0007669"/>
    <property type="project" value="InterPro"/>
</dbReference>
<evidence type="ECO:0000313" key="6">
    <source>
        <dbReference type="Proteomes" id="UP000198210"/>
    </source>
</evidence>
<dbReference type="EMBL" id="LT607751">
    <property type="protein sequence ID" value="SCG36214.1"/>
    <property type="molecule type" value="Genomic_DNA"/>
</dbReference>
<dbReference type="InterPro" id="IPR036388">
    <property type="entry name" value="WH-like_DNA-bd_sf"/>
</dbReference>
<evidence type="ECO:0000256" key="2">
    <source>
        <dbReference type="ARBA" id="ARBA00023125"/>
    </source>
</evidence>
<dbReference type="Gene3D" id="1.10.10.10">
    <property type="entry name" value="Winged helix-like DNA-binding domain superfamily/Winged helix DNA-binding domain"/>
    <property type="match status" value="1"/>
</dbReference>
<protein>
    <submittedName>
        <fullName evidence="5">MarR family protein</fullName>
    </submittedName>
</protein>
<sequence length="329" mass="36122">MSELRFESADVAGLRFAVSPVWETVSSLWVLDNPVRHAVHLSWTDRARVIARRPEVAARIRPLRELARPRRWLPDFLTPAAVHPDVTLEEQLDQIGATPPEVVVRDLLSTTPRAPLSGFGQALLAEPRELLPSLVDALRAWHDEAIMPDWPRLRALLEADVAHRAVQLAEGGAGRVLDQLHPSLRWLGDRVVSDDPFERDFDLGGRGLTLNPGVFHGGRVLWNLLEESMPAGTYPVRAVGTLWERSPAPPGDPLARVVGSGRAALLHLLDSPATTTDLARRTGLSGGSVSQHLAALHAAGLVVRTRRGRYVFYRNTEAATVLLRAARGE</sequence>
<dbReference type="RefSeq" id="WP_157743572.1">
    <property type="nucleotide sequence ID" value="NZ_JBHLYF010000001.1"/>
</dbReference>
<evidence type="ECO:0000256" key="1">
    <source>
        <dbReference type="ARBA" id="ARBA00023015"/>
    </source>
</evidence>
<keyword evidence="1" id="KW-0805">Transcription regulation</keyword>
<dbReference type="AlphaFoldDB" id="A0A1C5GR18"/>
<reference evidence="5 6" key="1">
    <citation type="submission" date="2016-06" db="EMBL/GenBank/DDBJ databases">
        <authorList>
            <person name="Kjaerup R.B."/>
            <person name="Dalgaard T.S."/>
            <person name="Juul-Madsen H.R."/>
        </authorList>
    </citation>
    <scope>NUCLEOTIDE SEQUENCE [LARGE SCALE GENOMIC DNA]</scope>
    <source>
        <strain evidence="5 6">DSM 45097</strain>
    </source>
</reference>
<evidence type="ECO:0000313" key="5">
    <source>
        <dbReference type="EMBL" id="SCG36214.1"/>
    </source>
</evidence>
<keyword evidence="2" id="KW-0238">DNA-binding</keyword>
<dbReference type="SMART" id="SM00419">
    <property type="entry name" value="HTH_CRP"/>
    <property type="match status" value="1"/>
</dbReference>
<name>A0A1C5GR18_9ACTN</name>
<dbReference type="InterPro" id="IPR051011">
    <property type="entry name" value="Metal_resp_trans_reg"/>
</dbReference>
<dbReference type="InterPro" id="IPR001845">
    <property type="entry name" value="HTH_ArsR_DNA-bd_dom"/>
</dbReference>
<dbReference type="SUPFAM" id="SSF46785">
    <property type="entry name" value="Winged helix' DNA-binding domain"/>
    <property type="match status" value="1"/>
</dbReference>
<gene>
    <name evidence="5" type="ORF">GA0074704_0334</name>
</gene>
<dbReference type="InterPro" id="IPR036390">
    <property type="entry name" value="WH_DNA-bd_sf"/>
</dbReference>
<evidence type="ECO:0000256" key="3">
    <source>
        <dbReference type="ARBA" id="ARBA00023163"/>
    </source>
</evidence>
<dbReference type="CDD" id="cd00090">
    <property type="entry name" value="HTH_ARSR"/>
    <property type="match status" value="1"/>
</dbReference>
<dbReference type="PROSITE" id="PS50987">
    <property type="entry name" value="HTH_ARSR_2"/>
    <property type="match status" value="1"/>
</dbReference>
<dbReference type="Proteomes" id="UP000198210">
    <property type="component" value="Chromosome I"/>
</dbReference>
<dbReference type="Pfam" id="PF12802">
    <property type="entry name" value="MarR_2"/>
    <property type="match status" value="1"/>
</dbReference>
<dbReference type="InterPro" id="IPR000835">
    <property type="entry name" value="HTH_MarR-typ"/>
</dbReference>